<evidence type="ECO:0000256" key="2">
    <source>
        <dbReference type="ARBA" id="ARBA00023235"/>
    </source>
</evidence>
<evidence type="ECO:0008006" key="5">
    <source>
        <dbReference type="Google" id="ProtNLM"/>
    </source>
</evidence>
<evidence type="ECO:0000313" key="3">
    <source>
        <dbReference type="EMBL" id="QMW76834.1"/>
    </source>
</evidence>
<comment type="similarity">
    <text evidence="1">Belongs to the N-acylglucosamine 2-epimerase family.</text>
</comment>
<dbReference type="GeneID" id="75052462"/>
<evidence type="ECO:0000256" key="1">
    <source>
        <dbReference type="ARBA" id="ARBA00008558"/>
    </source>
</evidence>
<proteinExistence type="inferred from homology"/>
<dbReference type="SUPFAM" id="SSF48208">
    <property type="entry name" value="Six-hairpin glycosidases"/>
    <property type="match status" value="1"/>
</dbReference>
<protein>
    <recommendedName>
        <fullName evidence="5">N-acylglucosamine 2-epimerase</fullName>
    </recommendedName>
</protein>
<dbReference type="GO" id="GO:0016853">
    <property type="term" value="F:isomerase activity"/>
    <property type="evidence" value="ECO:0007669"/>
    <property type="project" value="UniProtKB-KW"/>
</dbReference>
<dbReference type="InterPro" id="IPR008928">
    <property type="entry name" value="6-hairpin_glycosidase_sf"/>
</dbReference>
<dbReference type="InterPro" id="IPR010819">
    <property type="entry name" value="AGE/CE"/>
</dbReference>
<organism evidence="3 4">
    <name type="scientific">Blautia producta</name>
    <dbReference type="NCBI Taxonomy" id="33035"/>
    <lineage>
        <taxon>Bacteria</taxon>
        <taxon>Bacillati</taxon>
        <taxon>Bacillota</taxon>
        <taxon>Clostridia</taxon>
        <taxon>Lachnospirales</taxon>
        <taxon>Lachnospiraceae</taxon>
        <taxon>Blautia</taxon>
    </lineage>
</organism>
<sequence>MERNVFIRNHEEELKKCLHVIEQELFGEIIPFWEKRVREEGGFGYTICYDREGRKTKDIRPGWFVGRTMHTFAALYNEMEAKEEWFSIAEAGRKALDTGFCTSDGRFCQMMDAKGNVLKGPVSIFTDHFMVKGLYAYILALKRRGEKWQREAEIAKRLTEILFENVKRQEVLSREGIPQGFQKHAVNFMTLIVALESRKLYGDTYRSVLEECVHKSLYEFASDRYNKPFEYISIPGEPLPEGPGRVIDAGHAMESLWFSMTAGLELGERSILERAGVVLDWVIDNCYDREFGGFYQNVDALEHYPEKPFEENDYAGNPVRWDDKIWWVQAEGLYALAMSALYNENERHFQYFMKEFDYVEKYFRDRKYGEWYAVLHRDNSIYMDAKGFELKGPYHVPRCFMNLYTLLKNFI</sequence>
<dbReference type="PANTHER" id="PTHR15108">
    <property type="entry name" value="N-ACYLGLUCOSAMINE-2-EPIMERASE"/>
    <property type="match status" value="1"/>
</dbReference>
<dbReference type="RefSeq" id="WP_026255251.1">
    <property type="nucleotide sequence ID" value="NZ_CABLBP010000001.1"/>
</dbReference>
<name>A0A7G5MQE1_9FIRM</name>
<dbReference type="Pfam" id="PF07221">
    <property type="entry name" value="GlcNAc_2-epim"/>
    <property type="match status" value="1"/>
</dbReference>
<reference evidence="3 4" key="1">
    <citation type="submission" date="2019-04" db="EMBL/GenBank/DDBJ databases">
        <authorList>
            <person name="Schori C."/>
            <person name="Ahrens C."/>
        </authorList>
    </citation>
    <scope>NUCLEOTIDE SEQUENCE [LARGE SCALE GENOMIC DNA]</scope>
    <source>
        <strain evidence="3 4">DSM 2950</strain>
    </source>
</reference>
<dbReference type="AlphaFoldDB" id="A0A7G5MQE1"/>
<accession>A0A7G5MQE1</accession>
<gene>
    <name evidence="3" type="ORF">E5259_04035</name>
</gene>
<keyword evidence="2" id="KW-0413">Isomerase</keyword>
<dbReference type="InterPro" id="IPR012341">
    <property type="entry name" value="6hp_glycosidase-like_sf"/>
</dbReference>
<dbReference type="GO" id="GO:0005975">
    <property type="term" value="P:carbohydrate metabolic process"/>
    <property type="evidence" value="ECO:0007669"/>
    <property type="project" value="InterPro"/>
</dbReference>
<evidence type="ECO:0000313" key="4">
    <source>
        <dbReference type="Proteomes" id="UP000515789"/>
    </source>
</evidence>
<dbReference type="Gene3D" id="1.50.10.10">
    <property type="match status" value="1"/>
</dbReference>
<dbReference type="Proteomes" id="UP000515789">
    <property type="component" value="Chromosome"/>
</dbReference>
<dbReference type="EMBL" id="CP039126">
    <property type="protein sequence ID" value="QMW76834.1"/>
    <property type="molecule type" value="Genomic_DNA"/>
</dbReference>